<feature type="domain" description="Ribosome recycling factor" evidence="7">
    <location>
        <begin position="22"/>
        <end position="182"/>
    </location>
</feature>
<evidence type="ECO:0000256" key="2">
    <source>
        <dbReference type="ARBA" id="ARBA00005912"/>
    </source>
</evidence>
<dbReference type="NCBIfam" id="TIGR00496">
    <property type="entry name" value="frr"/>
    <property type="match status" value="1"/>
</dbReference>
<dbReference type="InterPro" id="IPR002661">
    <property type="entry name" value="Ribosome_recyc_fac"/>
</dbReference>
<dbReference type="Proteomes" id="UP000178449">
    <property type="component" value="Unassembled WGS sequence"/>
</dbReference>
<dbReference type="InterPro" id="IPR023584">
    <property type="entry name" value="Ribosome_recyc_fac_dom"/>
</dbReference>
<evidence type="ECO:0000256" key="4">
    <source>
        <dbReference type="ARBA" id="ARBA00022917"/>
    </source>
</evidence>
<evidence type="ECO:0000256" key="6">
    <source>
        <dbReference type="HAMAP-Rule" id="MF_00040"/>
    </source>
</evidence>
<dbReference type="HAMAP" id="MF_00040">
    <property type="entry name" value="RRF"/>
    <property type="match status" value="1"/>
</dbReference>
<dbReference type="STRING" id="1817772.A2527_05280"/>
<evidence type="ECO:0000313" key="9">
    <source>
        <dbReference type="Proteomes" id="UP000178449"/>
    </source>
</evidence>
<evidence type="ECO:0000313" key="8">
    <source>
        <dbReference type="EMBL" id="OGG94598.1"/>
    </source>
</evidence>
<dbReference type="Gene3D" id="1.10.132.20">
    <property type="entry name" value="Ribosome-recycling factor"/>
    <property type="match status" value="1"/>
</dbReference>
<dbReference type="CDD" id="cd00520">
    <property type="entry name" value="RRF"/>
    <property type="match status" value="1"/>
</dbReference>
<dbReference type="FunFam" id="1.10.132.20:FF:000001">
    <property type="entry name" value="Ribosome-recycling factor"/>
    <property type="match status" value="1"/>
</dbReference>
<dbReference type="PANTHER" id="PTHR20982">
    <property type="entry name" value="RIBOSOME RECYCLING FACTOR"/>
    <property type="match status" value="1"/>
</dbReference>
<dbReference type="Gene3D" id="3.30.1360.40">
    <property type="match status" value="1"/>
</dbReference>
<comment type="caution">
    <text evidence="8">The sequence shown here is derived from an EMBL/GenBank/DDBJ whole genome shotgun (WGS) entry which is preliminary data.</text>
</comment>
<evidence type="ECO:0000256" key="3">
    <source>
        <dbReference type="ARBA" id="ARBA00022490"/>
    </source>
</evidence>
<gene>
    <name evidence="6" type="primary">frr</name>
    <name evidence="8" type="ORF">A2527_05280</name>
</gene>
<keyword evidence="4 6" id="KW-0648">Protein biosynthesis</keyword>
<sequence length="184" mass="20968">MEGIFNELGHKMKKAAEHLDLEFSKVRTGRANPQILDHVMVDYYGTPTALNQVGNLSVPDPQMIVITPWEKKMLSEIEKAILRSDLGLTPQNDGNIIRLPIPSLTEDRRKDLVKQVKKMVEEAKIAVRNLRRDGNERLKKMEKDKEIGQDELKTGEARIQKVTDEAISKIEQKLAAKEKELMSI</sequence>
<dbReference type="FunFam" id="3.30.1360.40:FF:000001">
    <property type="entry name" value="Ribosome-recycling factor"/>
    <property type="match status" value="1"/>
</dbReference>
<organism evidence="8 9">
    <name type="scientific">Candidatus Lambdaproteobacteria bacterium RIFOXYD2_FULL_50_16</name>
    <dbReference type="NCBI Taxonomy" id="1817772"/>
    <lineage>
        <taxon>Bacteria</taxon>
        <taxon>Pseudomonadati</taxon>
        <taxon>Pseudomonadota</taxon>
        <taxon>Candidatus Lambdaproteobacteria</taxon>
    </lineage>
</organism>
<comment type="subcellular location">
    <subcellularLocation>
        <location evidence="1 6">Cytoplasm</location>
    </subcellularLocation>
</comment>
<dbReference type="SUPFAM" id="SSF55194">
    <property type="entry name" value="Ribosome recycling factor, RRF"/>
    <property type="match status" value="1"/>
</dbReference>
<evidence type="ECO:0000256" key="1">
    <source>
        <dbReference type="ARBA" id="ARBA00004496"/>
    </source>
</evidence>
<proteinExistence type="inferred from homology"/>
<evidence type="ECO:0000256" key="5">
    <source>
        <dbReference type="ARBA" id="ARBA00025050"/>
    </source>
</evidence>
<comment type="function">
    <text evidence="5 6">Responsible for the release of ribosomes from messenger RNA at the termination of protein biosynthesis. May increase the efficiency of translation by recycling ribosomes from one round of translation to another.</text>
</comment>
<comment type="similarity">
    <text evidence="2 6">Belongs to the RRF family.</text>
</comment>
<dbReference type="InterPro" id="IPR036191">
    <property type="entry name" value="RRF_sf"/>
</dbReference>
<dbReference type="Pfam" id="PF01765">
    <property type="entry name" value="RRF"/>
    <property type="match status" value="1"/>
</dbReference>
<dbReference type="PANTHER" id="PTHR20982:SF3">
    <property type="entry name" value="MITOCHONDRIAL RIBOSOME RECYCLING FACTOR PSEUDO 1"/>
    <property type="match status" value="1"/>
</dbReference>
<reference evidence="8 9" key="1">
    <citation type="journal article" date="2016" name="Nat. Commun.">
        <title>Thousands of microbial genomes shed light on interconnected biogeochemical processes in an aquifer system.</title>
        <authorList>
            <person name="Anantharaman K."/>
            <person name="Brown C.T."/>
            <person name="Hug L.A."/>
            <person name="Sharon I."/>
            <person name="Castelle C.J."/>
            <person name="Probst A.J."/>
            <person name="Thomas B.C."/>
            <person name="Singh A."/>
            <person name="Wilkins M.J."/>
            <person name="Karaoz U."/>
            <person name="Brodie E.L."/>
            <person name="Williams K.H."/>
            <person name="Hubbard S.S."/>
            <person name="Banfield J.F."/>
        </authorList>
    </citation>
    <scope>NUCLEOTIDE SEQUENCE [LARGE SCALE GENOMIC DNA]</scope>
</reference>
<dbReference type="EMBL" id="MFNE01000036">
    <property type="protein sequence ID" value="OGG94598.1"/>
    <property type="molecule type" value="Genomic_DNA"/>
</dbReference>
<name>A0A1F6G962_9PROT</name>
<dbReference type="AlphaFoldDB" id="A0A1F6G962"/>
<keyword evidence="3 6" id="KW-0963">Cytoplasm</keyword>
<dbReference type="GO" id="GO:0006415">
    <property type="term" value="P:translational termination"/>
    <property type="evidence" value="ECO:0007669"/>
    <property type="project" value="UniProtKB-UniRule"/>
</dbReference>
<evidence type="ECO:0000259" key="7">
    <source>
        <dbReference type="Pfam" id="PF01765"/>
    </source>
</evidence>
<dbReference type="GO" id="GO:0043023">
    <property type="term" value="F:ribosomal large subunit binding"/>
    <property type="evidence" value="ECO:0007669"/>
    <property type="project" value="TreeGrafter"/>
</dbReference>
<accession>A0A1F6G962</accession>
<protein>
    <recommendedName>
        <fullName evidence="6">Ribosome-recycling factor</fullName>
        <shortName evidence="6">RRF</shortName>
    </recommendedName>
    <alternativeName>
        <fullName evidence="6">Ribosome-releasing factor</fullName>
    </alternativeName>
</protein>
<dbReference type="GO" id="GO:0005737">
    <property type="term" value="C:cytoplasm"/>
    <property type="evidence" value="ECO:0007669"/>
    <property type="project" value="UniProtKB-SubCell"/>
</dbReference>